<organism evidence="2 3">
    <name type="scientific">Cymbomonas tetramitiformis</name>
    <dbReference type="NCBI Taxonomy" id="36881"/>
    <lineage>
        <taxon>Eukaryota</taxon>
        <taxon>Viridiplantae</taxon>
        <taxon>Chlorophyta</taxon>
        <taxon>Pyramimonadophyceae</taxon>
        <taxon>Pyramimonadales</taxon>
        <taxon>Pyramimonadaceae</taxon>
        <taxon>Cymbomonas</taxon>
    </lineage>
</organism>
<protein>
    <submittedName>
        <fullName evidence="2">Uncharacterized protein</fullName>
    </submittedName>
</protein>
<name>A0AAE0CFX3_9CHLO</name>
<accession>A0AAE0CFX3</accession>
<evidence type="ECO:0000313" key="2">
    <source>
        <dbReference type="EMBL" id="KAK3253638.1"/>
    </source>
</evidence>
<proteinExistence type="predicted"/>
<evidence type="ECO:0000313" key="3">
    <source>
        <dbReference type="Proteomes" id="UP001190700"/>
    </source>
</evidence>
<keyword evidence="1" id="KW-0732">Signal</keyword>
<comment type="caution">
    <text evidence="2">The sequence shown here is derived from an EMBL/GenBank/DDBJ whole genome shotgun (WGS) entry which is preliminary data.</text>
</comment>
<dbReference type="Proteomes" id="UP001190700">
    <property type="component" value="Unassembled WGS sequence"/>
</dbReference>
<gene>
    <name evidence="2" type="ORF">CYMTET_37120</name>
</gene>
<keyword evidence="3" id="KW-1185">Reference proteome</keyword>
<feature type="signal peptide" evidence="1">
    <location>
        <begin position="1"/>
        <end position="22"/>
    </location>
</feature>
<dbReference type="EMBL" id="LGRX02024718">
    <property type="protein sequence ID" value="KAK3253638.1"/>
    <property type="molecule type" value="Genomic_DNA"/>
</dbReference>
<reference evidence="2 3" key="1">
    <citation type="journal article" date="2015" name="Genome Biol. Evol.">
        <title>Comparative Genomics of a Bacterivorous Green Alga Reveals Evolutionary Causalities and Consequences of Phago-Mixotrophic Mode of Nutrition.</title>
        <authorList>
            <person name="Burns J.A."/>
            <person name="Paasch A."/>
            <person name="Narechania A."/>
            <person name="Kim E."/>
        </authorList>
    </citation>
    <scope>NUCLEOTIDE SEQUENCE [LARGE SCALE GENOMIC DNA]</scope>
    <source>
        <strain evidence="2 3">PLY_AMNH</strain>
    </source>
</reference>
<feature type="chain" id="PRO_5042159171" evidence="1">
    <location>
        <begin position="23"/>
        <end position="104"/>
    </location>
</feature>
<sequence>MRYPPTAPVVLLIAACIGTLVGEKDPQLVALVMQKQLELQADRALEESAQRQQKGERQIEEDYNKRMAALDADMVSIKAESASKVSSLKAENEELLKKYGIKRK</sequence>
<dbReference type="PROSITE" id="PS51257">
    <property type="entry name" value="PROKAR_LIPOPROTEIN"/>
    <property type="match status" value="1"/>
</dbReference>
<evidence type="ECO:0000256" key="1">
    <source>
        <dbReference type="SAM" id="SignalP"/>
    </source>
</evidence>
<dbReference type="AlphaFoldDB" id="A0AAE0CFX3"/>